<evidence type="ECO:0000259" key="10">
    <source>
        <dbReference type="Pfam" id="PF01636"/>
    </source>
</evidence>
<feature type="domain" description="Aminoglycoside phosphotransferase" evidence="10">
    <location>
        <begin position="76"/>
        <end position="284"/>
    </location>
</feature>
<comment type="catalytic activity">
    <reaction evidence="6">
        <text>(5R)-5-hydroxy-L-lysine + GTP = (5R)-5-phosphooxy-L-lysine + GDP + H(+)</text>
        <dbReference type="Rhea" id="RHEA:19049"/>
        <dbReference type="ChEBI" id="CHEBI:15378"/>
        <dbReference type="ChEBI" id="CHEBI:37565"/>
        <dbReference type="ChEBI" id="CHEBI:57882"/>
        <dbReference type="ChEBI" id="CHEBI:58189"/>
        <dbReference type="ChEBI" id="CHEBI:58357"/>
        <dbReference type="EC" id="2.7.1.81"/>
    </reaction>
</comment>
<dbReference type="AlphaFoldDB" id="A0A7E4VHF2"/>
<reference evidence="11" key="1">
    <citation type="journal article" date="2013" name="Genetics">
        <title>The draft genome and transcriptome of Panagrellus redivivus are shaped by the harsh demands of a free-living lifestyle.</title>
        <authorList>
            <person name="Srinivasan J."/>
            <person name="Dillman A.R."/>
            <person name="Macchietto M.G."/>
            <person name="Heikkinen L."/>
            <person name="Lakso M."/>
            <person name="Fracchia K.M."/>
            <person name="Antoshechkin I."/>
            <person name="Mortazavi A."/>
            <person name="Wong G."/>
            <person name="Sternberg P.W."/>
        </authorList>
    </citation>
    <scope>NUCLEOTIDE SEQUENCE [LARGE SCALE GENOMIC DNA]</scope>
    <source>
        <strain evidence="11">MT8872</strain>
    </source>
</reference>
<dbReference type="PANTHER" id="PTHR21064">
    <property type="entry name" value="AMINOGLYCOSIDE PHOSPHOTRANSFERASE DOMAIN-CONTAINING PROTEIN-RELATED"/>
    <property type="match status" value="1"/>
</dbReference>
<comment type="similarity">
    <text evidence="2">Belongs to the aminoglycoside phosphotransferase family.</text>
</comment>
<dbReference type="WBParaSite" id="Pan_g20889.t1">
    <property type="protein sequence ID" value="Pan_g20889.t1"/>
    <property type="gene ID" value="Pan_g20889"/>
</dbReference>
<keyword evidence="11" id="KW-1185">Reference proteome</keyword>
<accession>A0A7E4VHF2</accession>
<evidence type="ECO:0000256" key="9">
    <source>
        <dbReference type="ARBA" id="ARBA00040505"/>
    </source>
</evidence>
<name>A0A7E4VHF2_PANRE</name>
<dbReference type="InterPro" id="IPR050249">
    <property type="entry name" value="Pseudomonas-type_ThrB"/>
</dbReference>
<organism evidence="11 12">
    <name type="scientific">Panagrellus redivivus</name>
    <name type="common">Microworm</name>
    <dbReference type="NCBI Taxonomy" id="6233"/>
    <lineage>
        <taxon>Eukaryota</taxon>
        <taxon>Metazoa</taxon>
        <taxon>Ecdysozoa</taxon>
        <taxon>Nematoda</taxon>
        <taxon>Chromadorea</taxon>
        <taxon>Rhabditida</taxon>
        <taxon>Tylenchina</taxon>
        <taxon>Panagrolaimomorpha</taxon>
        <taxon>Panagrolaimoidea</taxon>
        <taxon>Panagrolaimidae</taxon>
        <taxon>Panagrellus</taxon>
    </lineage>
</organism>
<evidence type="ECO:0000256" key="4">
    <source>
        <dbReference type="ARBA" id="ARBA00022679"/>
    </source>
</evidence>
<dbReference type="InterPro" id="IPR011009">
    <property type="entry name" value="Kinase-like_dom_sf"/>
</dbReference>
<dbReference type="Gene3D" id="3.90.1200.10">
    <property type="match status" value="1"/>
</dbReference>
<dbReference type="SUPFAM" id="SSF56112">
    <property type="entry name" value="Protein kinase-like (PK-like)"/>
    <property type="match status" value="1"/>
</dbReference>
<sequence length="370" mass="41874">MSTDPVAWPKPEYNSETVTQTPVISAERLKPILKTVYGVEDCKVFQLTGYDDLNFRIEDVVFDERAHPNIKNDIVFIVKFTNPLESANPYLFDGQVKLADLLRNNGIPTALTLPTVDGKLWEVVSMTDEVTCPIRLFSFLPGVMLEKIGYSGAVYELIGELLAKFHLITADFHHPAYDGGFCHFMCMENWPALEEEFQLQIDRGLLTDPKQIELCRRTFNDMNSDILSKRTEFEAGLTHSDVNETNVLLERGPDGPPVITGLIDFGDTHRSLLIFDIAALVLYTVLDANESDWRPIAESILKGYATKKTPSNIDHLVVSMRGRIVSSLIYALRTVRINYRNEDLSYILKTQTNGWKFLEVLTADYDAAKQ</sequence>
<evidence type="ECO:0000256" key="1">
    <source>
        <dbReference type="ARBA" id="ARBA00004496"/>
    </source>
</evidence>
<evidence type="ECO:0000256" key="3">
    <source>
        <dbReference type="ARBA" id="ARBA00022490"/>
    </source>
</evidence>
<evidence type="ECO:0000256" key="6">
    <source>
        <dbReference type="ARBA" id="ARBA00036820"/>
    </source>
</evidence>
<protein>
    <recommendedName>
        <fullName evidence="9">Hydroxylysine kinase</fullName>
        <ecNumber evidence="8">2.7.1.81</ecNumber>
    </recommendedName>
</protein>
<dbReference type="Proteomes" id="UP000492821">
    <property type="component" value="Unassembled WGS sequence"/>
</dbReference>
<proteinExistence type="inferred from homology"/>
<comment type="subcellular location">
    <subcellularLocation>
        <location evidence="1">Cytoplasm</location>
    </subcellularLocation>
</comment>
<evidence type="ECO:0000313" key="12">
    <source>
        <dbReference type="WBParaSite" id="Pan_g20889.t1"/>
    </source>
</evidence>
<evidence type="ECO:0000256" key="2">
    <source>
        <dbReference type="ARBA" id="ARBA00006219"/>
    </source>
</evidence>
<keyword evidence="3" id="KW-0963">Cytoplasm</keyword>
<evidence type="ECO:0000313" key="11">
    <source>
        <dbReference type="Proteomes" id="UP000492821"/>
    </source>
</evidence>
<evidence type="ECO:0000256" key="8">
    <source>
        <dbReference type="ARBA" id="ARBA00038873"/>
    </source>
</evidence>
<dbReference type="EC" id="2.7.1.81" evidence="8"/>
<evidence type="ECO:0000256" key="5">
    <source>
        <dbReference type="ARBA" id="ARBA00022777"/>
    </source>
</evidence>
<keyword evidence="4" id="KW-0808">Transferase</keyword>
<keyword evidence="5" id="KW-0418">Kinase</keyword>
<dbReference type="GO" id="GO:0047992">
    <property type="term" value="F:hydroxylysine kinase activity"/>
    <property type="evidence" value="ECO:0007669"/>
    <property type="project" value="UniProtKB-EC"/>
</dbReference>
<reference evidence="12" key="2">
    <citation type="submission" date="2020-10" db="UniProtKB">
        <authorList>
            <consortium name="WormBaseParasite"/>
        </authorList>
    </citation>
    <scope>IDENTIFICATION</scope>
</reference>
<dbReference type="Pfam" id="PF01636">
    <property type="entry name" value="APH"/>
    <property type="match status" value="1"/>
</dbReference>
<dbReference type="GO" id="GO:0005737">
    <property type="term" value="C:cytoplasm"/>
    <property type="evidence" value="ECO:0007669"/>
    <property type="project" value="UniProtKB-SubCell"/>
</dbReference>
<comment type="function">
    <text evidence="7">Catalyzes the GTP-dependent phosphorylation of 5-hydroxy-L-lysine.</text>
</comment>
<evidence type="ECO:0000256" key="7">
    <source>
        <dbReference type="ARBA" id="ARBA00037368"/>
    </source>
</evidence>
<dbReference type="PANTHER" id="PTHR21064:SF1">
    <property type="entry name" value="HYDROXYLYSINE KINASE"/>
    <property type="match status" value="1"/>
</dbReference>
<dbReference type="InterPro" id="IPR002575">
    <property type="entry name" value="Aminoglycoside_PTrfase"/>
</dbReference>